<evidence type="ECO:0000313" key="10">
    <source>
        <dbReference type="Proteomes" id="UP001209885"/>
    </source>
</evidence>
<dbReference type="Pfam" id="PF26549">
    <property type="entry name" value="Tricorn_N"/>
    <property type="match status" value="1"/>
</dbReference>
<keyword evidence="10" id="KW-1185">Reference proteome</keyword>
<keyword evidence="6 7" id="KW-0720">Serine protease</keyword>
<proteinExistence type="inferred from homology"/>
<dbReference type="Gene3D" id="2.30.42.10">
    <property type="match status" value="1"/>
</dbReference>
<dbReference type="InterPro" id="IPR012393">
    <property type="entry name" value="Tricorn_protease"/>
</dbReference>
<dbReference type="Pfam" id="PF07676">
    <property type="entry name" value="PD40"/>
    <property type="match status" value="2"/>
</dbReference>
<keyword evidence="3 7" id="KW-0963">Cytoplasm</keyword>
<comment type="caution">
    <text evidence="9">The sequence shown here is derived from an EMBL/GenBank/DDBJ whole genome shotgun (WGS) entry which is preliminary data.</text>
</comment>
<name>A0ABT3RQJ9_9BACT</name>
<dbReference type="Gene3D" id="2.120.10.30">
    <property type="entry name" value="TolB, C-terminal domain"/>
    <property type="match status" value="3"/>
</dbReference>
<dbReference type="SUPFAM" id="SSF52096">
    <property type="entry name" value="ClpP/crotonase"/>
    <property type="match status" value="1"/>
</dbReference>
<dbReference type="Pfam" id="PF13180">
    <property type="entry name" value="PDZ_2"/>
    <property type="match status" value="1"/>
</dbReference>
<dbReference type="InterPro" id="IPR011042">
    <property type="entry name" value="6-blade_b-propeller_TolB-like"/>
</dbReference>
<keyword evidence="4 7" id="KW-0645">Protease</keyword>
<evidence type="ECO:0000256" key="7">
    <source>
        <dbReference type="PIRNR" id="PIRNR036421"/>
    </source>
</evidence>
<keyword evidence="5 7" id="KW-0378">Hydrolase</keyword>
<comment type="similarity">
    <text evidence="2 7">Belongs to the peptidase S41B family.</text>
</comment>
<dbReference type="SMART" id="SM00245">
    <property type="entry name" value="TSPc"/>
    <property type="match status" value="1"/>
</dbReference>
<dbReference type="EC" id="3.4.21.-" evidence="7"/>
<dbReference type="Proteomes" id="UP001209885">
    <property type="component" value="Unassembled WGS sequence"/>
</dbReference>
<dbReference type="Pfam" id="PF14684">
    <property type="entry name" value="Tricorn_C1"/>
    <property type="match status" value="1"/>
</dbReference>
<dbReference type="SUPFAM" id="SSF69304">
    <property type="entry name" value="Tricorn protease N-terminal domain"/>
    <property type="match status" value="1"/>
</dbReference>
<dbReference type="PANTHER" id="PTHR43253">
    <property type="entry name" value="TRICORN PROTEASE HOMOLOG 2-RELATED"/>
    <property type="match status" value="1"/>
</dbReference>
<evidence type="ECO:0000256" key="6">
    <source>
        <dbReference type="ARBA" id="ARBA00022825"/>
    </source>
</evidence>
<dbReference type="Gene3D" id="3.90.226.10">
    <property type="entry name" value="2-enoyl-CoA Hydratase, Chain A, domain 1"/>
    <property type="match status" value="1"/>
</dbReference>
<evidence type="ECO:0000256" key="4">
    <source>
        <dbReference type="ARBA" id="ARBA00022670"/>
    </source>
</evidence>
<dbReference type="SUPFAM" id="SSF82171">
    <property type="entry name" value="DPP6 N-terminal domain-like"/>
    <property type="match status" value="1"/>
</dbReference>
<gene>
    <name evidence="9" type="ORF">OO013_09325</name>
</gene>
<dbReference type="Gene3D" id="3.30.750.44">
    <property type="match status" value="1"/>
</dbReference>
<evidence type="ECO:0000256" key="2">
    <source>
        <dbReference type="ARBA" id="ARBA00008524"/>
    </source>
</evidence>
<evidence type="ECO:0000259" key="8">
    <source>
        <dbReference type="PROSITE" id="PS50106"/>
    </source>
</evidence>
<dbReference type="PROSITE" id="PS50106">
    <property type="entry name" value="PDZ"/>
    <property type="match status" value="1"/>
</dbReference>
<evidence type="ECO:0000256" key="5">
    <source>
        <dbReference type="ARBA" id="ARBA00022801"/>
    </source>
</evidence>
<dbReference type="CDD" id="cd07562">
    <property type="entry name" value="Peptidase_S41_TRI"/>
    <property type="match status" value="1"/>
</dbReference>
<dbReference type="SUPFAM" id="SSF50156">
    <property type="entry name" value="PDZ domain-like"/>
    <property type="match status" value="1"/>
</dbReference>
<dbReference type="PIRSF" id="PIRSF036421">
    <property type="entry name" value="Tricorn_protease"/>
    <property type="match status" value="1"/>
</dbReference>
<evidence type="ECO:0000313" key="9">
    <source>
        <dbReference type="EMBL" id="MCX2744065.1"/>
    </source>
</evidence>
<dbReference type="InterPro" id="IPR028204">
    <property type="entry name" value="Tricorn_C1"/>
</dbReference>
<dbReference type="Gene3D" id="2.120.10.60">
    <property type="entry name" value="Tricorn protease N-terminal domain"/>
    <property type="match status" value="1"/>
</dbReference>
<dbReference type="InterPro" id="IPR001478">
    <property type="entry name" value="PDZ"/>
</dbReference>
<dbReference type="RefSeq" id="WP_266056531.1">
    <property type="nucleotide sequence ID" value="NZ_JAPFQN010000005.1"/>
</dbReference>
<dbReference type="Pfam" id="PF03572">
    <property type="entry name" value="Peptidase_S41"/>
    <property type="match status" value="1"/>
</dbReference>
<dbReference type="InterPro" id="IPR036034">
    <property type="entry name" value="PDZ_sf"/>
</dbReference>
<sequence>MKHRFLLITGIFVLVFNVSAQQSPLVLYPDASEDGTMISFSYQGDIWLAPFEGGNARRLTIHEGYDGMPKFSPDGRYIAFYSERFGNADAFIIKTEGGSAQQLTYHSTGDLPTSWKGNDQILIETRRAFAQVERTREIHSVDISGGTPERLLDALGYHAVTSPNGKFIAFERGSCRREREAYRGSANRNIWIYDIENDKYNQITTDNGQDIFPRWGSNETLYFLSARSGKYNVHQVKIDTDGNTTSPTEKISDFNDFGILYYDYSPGNNSFVFTRKDNLFRANNDFSDIEEIKLNVYSDFKFDPIEYKSVSGDVSDFSISPNGKYTAFSTNGEVFIKKNDKEIKRTVRVTKGAFRDQEPKWLNDSTILFISDNDGHFEIYKATSDDPSTNNLFASIKFNIEKLFDSDDDVNFFTIAPNGKHIAYVIGRGDLNTAVVNENGISDKKDLLDGWATPGSISFSPDSKWLAYSLDDLNFNEEVYIHAADNSKDPVNISMHPKRDFSPIWSKDGSKLAFLSGRNNGDNDVWFLWLKKADWEKTRQDWQEIKALKSDEEEKKNGNGKEKGEPEVEPITIDFEDIYKRLSQVTSLPGNESGLQVSNDGEEMYFTTNNDGRQSYDADIDIYKVNWDGTEMKSLTSGNEEARGLTLDPSGKHLYYIKNGGSLMKLSTDGKKEPQPFSASMKIDYEAVTQQMFNEATRILGRRFYDPGFHGKNWETLVDTYKPWIMKASNKVDFRYMFNNMLGQLNASHMGLYGGSRAETQNIRTGLLGVETEYTKNGLEVVKVVKDSPADRSDSKINVGDVIISIDGNEVNDEVSIYAFLINKAGERVLIRVRSGKDEKDIIIRPVVSLRNELYDEWVEQRRKLTEEYSGGKLGYLHIRGMNWTSFERFERELMAAGNGKEGIVIDVRFNGGGWTTDYLMAVLNVKQHAYTIPRGATDDLEEKNVEFKSNYPFGERLPLSSWTKPSIALCNQNSYSNAEIFSHAYKQLDIGTLVGTPTFGAVISTGGTRLVDGSYLRLPFRAWYVYETGKNMELNGAVPDIIVENNPDSKANGEDEQLEKAVDELLSQLSN</sequence>
<reference evidence="9 10" key="1">
    <citation type="submission" date="2022-11" db="EMBL/GenBank/DDBJ databases">
        <title>The characterization of three novel Bacteroidetes species and genomic analysis of their roles in tidal elemental geochemical cycles.</title>
        <authorList>
            <person name="Ma K."/>
        </authorList>
    </citation>
    <scope>NUCLEOTIDE SEQUENCE [LARGE SCALE GENOMIC DNA]</scope>
    <source>
        <strain evidence="9 10">M17</strain>
    </source>
</reference>
<dbReference type="InterPro" id="IPR005151">
    <property type="entry name" value="Tail-specific_protease"/>
</dbReference>
<dbReference type="SMART" id="SM00228">
    <property type="entry name" value="PDZ"/>
    <property type="match status" value="1"/>
</dbReference>
<feature type="domain" description="PDZ" evidence="8">
    <location>
        <begin position="757"/>
        <end position="837"/>
    </location>
</feature>
<evidence type="ECO:0000256" key="3">
    <source>
        <dbReference type="ARBA" id="ARBA00022490"/>
    </source>
</evidence>
<dbReference type="PANTHER" id="PTHR43253:SF1">
    <property type="entry name" value="TRICORN PROTEASE HOMOLOG 2-RELATED"/>
    <property type="match status" value="1"/>
</dbReference>
<comment type="subcellular location">
    <subcellularLocation>
        <location evidence="1 7">Cytoplasm</location>
    </subcellularLocation>
</comment>
<evidence type="ECO:0000256" key="1">
    <source>
        <dbReference type="ARBA" id="ARBA00004496"/>
    </source>
</evidence>
<dbReference type="InterPro" id="IPR029045">
    <property type="entry name" value="ClpP/crotonase-like_dom_sf"/>
</dbReference>
<dbReference type="InterPro" id="IPR011659">
    <property type="entry name" value="WD40"/>
</dbReference>
<dbReference type="EMBL" id="JAPFQN010000005">
    <property type="protein sequence ID" value="MCX2744065.1"/>
    <property type="molecule type" value="Genomic_DNA"/>
</dbReference>
<comment type="function">
    <text evidence="7">Degrades oligopeptides.</text>
</comment>
<protein>
    <recommendedName>
        <fullName evidence="7">Tricorn protease homolog</fullName>
        <ecNumber evidence="7">3.4.21.-</ecNumber>
    </recommendedName>
</protein>
<organism evidence="9 10">
    <name type="scientific">Mangrovivirga halotolerans</name>
    <dbReference type="NCBI Taxonomy" id="2993936"/>
    <lineage>
        <taxon>Bacteria</taxon>
        <taxon>Pseudomonadati</taxon>
        <taxon>Bacteroidota</taxon>
        <taxon>Cytophagia</taxon>
        <taxon>Cytophagales</taxon>
        <taxon>Mangrovivirgaceae</taxon>
        <taxon>Mangrovivirga</taxon>
    </lineage>
</organism>
<accession>A0ABT3RQJ9</accession>